<keyword evidence="2" id="KW-1185">Reference proteome</keyword>
<accession>D8IX68</accession>
<evidence type="ECO:0008006" key="3">
    <source>
        <dbReference type="Google" id="ProtNLM"/>
    </source>
</evidence>
<proteinExistence type="predicted"/>
<evidence type="ECO:0000313" key="1">
    <source>
        <dbReference type="EMBL" id="ADJ61943.1"/>
    </source>
</evidence>
<dbReference type="KEGG" id="hse:Hsero_0418"/>
<evidence type="ECO:0000313" key="2">
    <source>
        <dbReference type="Proteomes" id="UP000000329"/>
    </source>
</evidence>
<dbReference type="PANTHER" id="PTHR34290">
    <property type="entry name" value="SI:CH73-390P7.2"/>
    <property type="match status" value="1"/>
</dbReference>
<dbReference type="AlphaFoldDB" id="D8IX68"/>
<dbReference type="Pfam" id="PF04134">
    <property type="entry name" value="DCC1-like"/>
    <property type="match status" value="1"/>
</dbReference>
<dbReference type="EMBL" id="CP002039">
    <property type="protein sequence ID" value="ADJ61943.1"/>
    <property type="molecule type" value="Genomic_DNA"/>
</dbReference>
<dbReference type="InterPro" id="IPR044691">
    <property type="entry name" value="DCC1_Trx"/>
</dbReference>
<dbReference type="Proteomes" id="UP000000329">
    <property type="component" value="Chromosome"/>
</dbReference>
<dbReference type="OrthoDB" id="5294764at2"/>
<reference evidence="1 2" key="1">
    <citation type="submission" date="2010-04" db="EMBL/GenBank/DDBJ databases">
        <title>The genome of Herbaspirillum seropedicae SmR1, an endophytic, nitrogen-fixing, plant-growth promoting beta-Proteobacteria.</title>
        <authorList>
            <person name="Pedrosa F.O."/>
            <person name="Monteiro R.A."/>
            <person name="Wassem R."/>
            <person name="Cruz L.M."/>
            <person name="Ayub R.A."/>
            <person name="Colauto N.B."/>
            <person name="Fernandez M.A."/>
            <person name="Fungaro M.H.P."/>
            <person name="Grisard E.C."/>
            <person name="Hungria M."/>
            <person name="Madeira H.M.F."/>
            <person name="Nodari R.O."/>
            <person name="Osaku C.A."/>
            <person name="Petzl-Erler M.L."/>
            <person name="Terenzi H."/>
            <person name="Vieira L.G.E."/>
            <person name="Almeida M.I.M."/>
            <person name="Alves L.R."/>
            <person name="Arantes O.M.N."/>
            <person name="Balsanelli E."/>
            <person name="Barcellos F.G."/>
            <person name="Baura V.A."/>
            <person name="Binde D.R."/>
            <person name="Campo R.J."/>
            <person name="Chubatsu L.S."/>
            <person name="Chueire L.M.O."/>
            <person name="Ciferri R.R."/>
            <person name="Correa L.C."/>
            <person name="da Conceicao Silva J.L."/>
            <person name="Dabul A.N.G."/>
            <person name="Dambros B.P."/>
            <person name="Faoro H."/>
            <person name="Favetti A."/>
            <person name="Friedermann G."/>
            <person name="Furlaneto M.C."/>
            <person name="Gasques L.S."/>
            <person name="Gimenes C.C.T."/>
            <person name="Gioppo N.M.R."/>
            <person name="Glienke-Blanco C."/>
            <person name="Godoy L.P."/>
            <person name="Guerra M.P."/>
            <person name="Karp S."/>
            <person name="Kava-Cordeiro V."/>
            <person name="Margarido V.P."/>
            <person name="Mathioni S.M."/>
            <person name="Menck-Soares M.A."/>
            <person name="Murace N.K."/>
            <person name="Nicolas M.F."/>
            <person name="Oliveira C.E.C."/>
            <person name="Pagnan N.A.B."/>
            <person name="Pamphile J.A."/>
            <person name="Patussi E.V."/>
            <person name="Pereira L.F.P."/>
            <person name="Pereira-Ferrari L."/>
            <person name="Pinto F.G.S."/>
            <person name="Precoma C."/>
            <person name="Prioli A.J."/>
            <person name="Prioli S.M.A.P."/>
            <person name="Raittz R.T."/>
            <person name="Ramos H.J.O."/>
            <person name="Ribeiro E.M.S.F."/>
            <person name="Rigo L.U."/>
            <person name="Rocha C.L.M.S.C."/>
            <person name="Rocha S.N."/>
            <person name="Santos K."/>
            <person name="Satori D."/>
            <person name="Silva A.G."/>
            <person name="Simao R.C.G."/>
            <person name="Soares M.A.M."/>
            <person name="Souza E.M."/>
            <person name="Steffens M.B.R."/>
            <person name="Steindel M."/>
            <person name="Tadra-Sfeir M.Z."/>
            <person name="Takahashi E.K."/>
            <person name="Torres R.A."/>
            <person name="Valle J.S."/>
            <person name="Vernal J.I."/>
            <person name="Vilas-Boas L.A."/>
            <person name="Watanabe M.A.E."/>
            <person name="Weiss V.A."/>
            <person name="Yates M.A."/>
            <person name="Souza E.M."/>
        </authorList>
    </citation>
    <scope>NUCLEOTIDE SEQUENCE [LARGE SCALE GENOMIC DNA]</scope>
    <source>
        <strain evidence="1 2">SmR1</strain>
    </source>
</reference>
<organism evidence="1 2">
    <name type="scientific">Herbaspirillum seropedicae (strain SmR1)</name>
    <dbReference type="NCBI Taxonomy" id="757424"/>
    <lineage>
        <taxon>Bacteria</taxon>
        <taxon>Pseudomonadati</taxon>
        <taxon>Pseudomonadota</taxon>
        <taxon>Betaproteobacteria</taxon>
        <taxon>Burkholderiales</taxon>
        <taxon>Oxalobacteraceae</taxon>
        <taxon>Herbaspirillum</taxon>
    </lineage>
</organism>
<dbReference type="eggNOG" id="COG3011">
    <property type="taxonomic scope" value="Bacteria"/>
</dbReference>
<dbReference type="PANTHER" id="PTHR34290:SF2">
    <property type="entry name" value="OS04G0668800 PROTEIN"/>
    <property type="match status" value="1"/>
</dbReference>
<dbReference type="GO" id="GO:0015035">
    <property type="term" value="F:protein-disulfide reductase activity"/>
    <property type="evidence" value="ECO:0007669"/>
    <property type="project" value="InterPro"/>
</dbReference>
<dbReference type="HOGENOM" id="CLU_086500_3_2_4"/>
<dbReference type="InterPro" id="IPR007263">
    <property type="entry name" value="DCC1-like"/>
</dbReference>
<dbReference type="STRING" id="757424.Hsero_0418"/>
<name>D8IX68_HERSS</name>
<protein>
    <recommendedName>
        <fullName evidence="3">DUF393 domain-containing protein</fullName>
    </recommendedName>
</protein>
<gene>
    <name evidence="1" type="ordered locus">Hsero_0418</name>
</gene>
<dbReference type="GeneID" id="29393437"/>
<dbReference type="RefSeq" id="WP_013232462.1">
    <property type="nucleotide sequence ID" value="NC_014323.1"/>
</dbReference>
<sequence>MSDDSRTSKGELTVLYDGGCPLCRREIGLYQRIGEDAPLRFCDISQPCIPADELPVGLTRAQLLARFHVRREDGAVFSGAEAFVQLWQTLPGWRWLARLARLPGMLWLMERSYRGFLRLRPAIQRWVVRLERRRGPC</sequence>